<dbReference type="SUPFAM" id="SSF81552">
    <property type="entry name" value="Subunit PsaX of photosystem I reaction centre"/>
    <property type="match status" value="1"/>
</dbReference>
<dbReference type="InterPro" id="IPR012986">
    <property type="entry name" value="PSI_PsaX"/>
</dbReference>
<keyword evidence="3" id="KW-1185">Reference proteome</keyword>
<evidence type="ECO:0000313" key="2">
    <source>
        <dbReference type="EMBL" id="QDL07204.1"/>
    </source>
</evidence>
<keyword evidence="1" id="KW-0472">Membrane</keyword>
<dbReference type="InterPro" id="IPR036243">
    <property type="entry name" value="PSI_PsaX_sf"/>
</dbReference>
<evidence type="ECO:0008006" key="4">
    <source>
        <dbReference type="Google" id="ProtNLM"/>
    </source>
</evidence>
<dbReference type="RefSeq" id="WP_169267598.1">
    <property type="nucleotide sequence ID" value="NZ_CAWOXK010000001.1"/>
</dbReference>
<gene>
    <name evidence="2" type="ORF">DP114_04120</name>
</gene>
<evidence type="ECO:0000313" key="3">
    <source>
        <dbReference type="Proteomes" id="UP000503129"/>
    </source>
</evidence>
<proteinExistence type="predicted"/>
<dbReference type="KEGG" id="bsen:DP114_04120"/>
<dbReference type="Proteomes" id="UP000503129">
    <property type="component" value="Chromosome"/>
</dbReference>
<dbReference type="AlphaFoldDB" id="A0A856MA17"/>
<protein>
    <recommendedName>
        <fullName evidence="4">Photosystem I protein</fullName>
    </recommendedName>
</protein>
<keyword evidence="1" id="KW-0812">Transmembrane</keyword>
<evidence type="ECO:0000256" key="1">
    <source>
        <dbReference type="SAM" id="Phobius"/>
    </source>
</evidence>
<name>A0A856MA17_9CYAN</name>
<sequence>MTANAKTAAANATAAKVGEDVAKSGAKAPYTFRVGWAVLLLAINFLVAAYYFHIIE</sequence>
<feature type="transmembrane region" description="Helical" evidence="1">
    <location>
        <begin position="34"/>
        <end position="52"/>
    </location>
</feature>
<dbReference type="EMBL" id="CP030118">
    <property type="protein sequence ID" value="QDL07204.1"/>
    <property type="molecule type" value="Genomic_DNA"/>
</dbReference>
<dbReference type="Pfam" id="PF08078">
    <property type="entry name" value="PsaX"/>
    <property type="match status" value="1"/>
</dbReference>
<organism evidence="2 3">
    <name type="scientific">Brasilonema sennae CENA114</name>
    <dbReference type="NCBI Taxonomy" id="415709"/>
    <lineage>
        <taxon>Bacteria</taxon>
        <taxon>Bacillati</taxon>
        <taxon>Cyanobacteriota</taxon>
        <taxon>Cyanophyceae</taxon>
        <taxon>Nostocales</taxon>
        <taxon>Scytonemataceae</taxon>
        <taxon>Brasilonema</taxon>
        <taxon>Bromeliae group (in: Brasilonema)</taxon>
    </lineage>
</organism>
<keyword evidence="1" id="KW-1133">Transmembrane helix</keyword>
<accession>A0A856MA17</accession>
<reference evidence="2 3" key="1">
    <citation type="submission" date="2018-06" db="EMBL/GenBank/DDBJ databases">
        <title>Comparative genomics of Brasilonema spp. strains.</title>
        <authorList>
            <person name="Alvarenga D.O."/>
            <person name="Fiore M.F."/>
            <person name="Varani A.M."/>
        </authorList>
    </citation>
    <scope>NUCLEOTIDE SEQUENCE [LARGE SCALE GENOMIC DNA]</scope>
    <source>
        <strain evidence="2 3">CENA114</strain>
    </source>
</reference>